<evidence type="ECO:0008006" key="5">
    <source>
        <dbReference type="Google" id="ProtNLM"/>
    </source>
</evidence>
<gene>
    <name evidence="3" type="ORF">EVOR1521_LOCUS5134</name>
</gene>
<keyword evidence="1" id="KW-0677">Repeat</keyword>
<dbReference type="InterPro" id="IPR002885">
    <property type="entry name" value="PPR_rpt"/>
</dbReference>
<dbReference type="Pfam" id="PF13041">
    <property type="entry name" value="PPR_2"/>
    <property type="match status" value="1"/>
</dbReference>
<reference evidence="3" key="1">
    <citation type="submission" date="2023-08" db="EMBL/GenBank/DDBJ databases">
        <authorList>
            <person name="Chen Y."/>
            <person name="Shah S."/>
            <person name="Dougan E. K."/>
            <person name="Thang M."/>
            <person name="Chan C."/>
        </authorList>
    </citation>
    <scope>NUCLEOTIDE SEQUENCE</scope>
</reference>
<organism evidence="3 4">
    <name type="scientific">Effrenium voratum</name>
    <dbReference type="NCBI Taxonomy" id="2562239"/>
    <lineage>
        <taxon>Eukaryota</taxon>
        <taxon>Sar</taxon>
        <taxon>Alveolata</taxon>
        <taxon>Dinophyceae</taxon>
        <taxon>Suessiales</taxon>
        <taxon>Symbiodiniaceae</taxon>
        <taxon>Effrenium</taxon>
    </lineage>
</organism>
<evidence type="ECO:0000313" key="3">
    <source>
        <dbReference type="EMBL" id="CAJ1375955.1"/>
    </source>
</evidence>
<dbReference type="Proteomes" id="UP001178507">
    <property type="component" value="Unassembled WGS sequence"/>
</dbReference>
<feature type="repeat" description="PPR" evidence="2">
    <location>
        <begin position="78"/>
        <end position="112"/>
    </location>
</feature>
<dbReference type="EMBL" id="CAUJNA010000352">
    <property type="protein sequence ID" value="CAJ1375955.1"/>
    <property type="molecule type" value="Genomic_DNA"/>
</dbReference>
<comment type="caution">
    <text evidence="3">The sequence shown here is derived from an EMBL/GenBank/DDBJ whole genome shotgun (WGS) entry which is preliminary data.</text>
</comment>
<dbReference type="AlphaFoldDB" id="A0AA36HW95"/>
<evidence type="ECO:0000256" key="2">
    <source>
        <dbReference type="PROSITE-ProRule" id="PRU00708"/>
    </source>
</evidence>
<dbReference type="InterPro" id="IPR011990">
    <property type="entry name" value="TPR-like_helical_dom_sf"/>
</dbReference>
<dbReference type="Pfam" id="PF01535">
    <property type="entry name" value="PPR"/>
    <property type="match status" value="1"/>
</dbReference>
<feature type="repeat" description="PPR" evidence="2">
    <location>
        <begin position="9"/>
        <end position="43"/>
    </location>
</feature>
<name>A0AA36HW95_9DINO</name>
<dbReference type="Gene3D" id="1.25.40.10">
    <property type="entry name" value="Tetratricopeptide repeat domain"/>
    <property type="match status" value="2"/>
</dbReference>
<keyword evidence="4" id="KW-1185">Reference proteome</keyword>
<accession>A0AA36HW95</accession>
<proteinExistence type="predicted"/>
<evidence type="ECO:0000313" key="4">
    <source>
        <dbReference type="Proteomes" id="UP001178507"/>
    </source>
</evidence>
<sequence>MESSSAAANVFSWSATISACAKGSEWSKALGLFALMPEKRVAPNTVTYGAAISACAKGSRWEQAVAWLSETRRLRALDVLSYSATIGACEKGSQWQRALGLFECMPRMQLRPNLFSFDAAINASQKGRQWQQALGFFTAMPRAQVAPDLYCYNAVLASLHEEWLYSRGKPTPGEFLRSFQLGDYFRVT</sequence>
<protein>
    <recommendedName>
        <fullName evidence="5">Pentatricopeptide repeat-containing protein</fullName>
    </recommendedName>
</protein>
<dbReference type="PROSITE" id="PS51375">
    <property type="entry name" value="PPR"/>
    <property type="match status" value="2"/>
</dbReference>
<dbReference type="PANTHER" id="PTHR47447:SF17">
    <property type="entry name" value="OS12G0638900 PROTEIN"/>
    <property type="match status" value="1"/>
</dbReference>
<dbReference type="NCBIfam" id="TIGR00756">
    <property type="entry name" value="PPR"/>
    <property type="match status" value="1"/>
</dbReference>
<dbReference type="PANTHER" id="PTHR47447">
    <property type="entry name" value="OS03G0856100 PROTEIN"/>
    <property type="match status" value="1"/>
</dbReference>
<evidence type="ECO:0000256" key="1">
    <source>
        <dbReference type="ARBA" id="ARBA00022737"/>
    </source>
</evidence>